<accession>A0A2N5T7H2</accession>
<dbReference type="OrthoDB" id="2498404at2759"/>
<comment type="caution">
    <text evidence="3">The sequence shown here is derived from an EMBL/GenBank/DDBJ whole genome shotgun (WGS) entry which is preliminary data.</text>
</comment>
<name>A0A2N5T7H2_9BASI</name>
<feature type="region of interest" description="Disordered" evidence="1">
    <location>
        <begin position="189"/>
        <end position="210"/>
    </location>
</feature>
<sequence>MTCWNPNPVFYSGAVAWKLEVIQHPEFAAETPLEIYGAYGLGGLPIVPAPVVKVTRLVDGTKVPLEVREASQLILTPHIVRLGENDVPVEEVPLEGIAFDPPPSCVMDRDPETRQEQCIFVFGDICVRNLGRYTLWFTLLSRDDTILLGGVYTVYTNPFEVVPRNRWALNYTTLSARLNRDHPYLRIYRGGPHGPANQAEVERDGNGHIP</sequence>
<reference evidence="3 4" key="1">
    <citation type="submission" date="2017-11" db="EMBL/GenBank/DDBJ databases">
        <title>De novo assembly and phasing of dikaryotic genomes from two isolates of Puccinia coronata f. sp. avenae, the causal agent of oat crown rust.</title>
        <authorList>
            <person name="Miller M.E."/>
            <person name="Zhang Y."/>
            <person name="Omidvar V."/>
            <person name="Sperschneider J."/>
            <person name="Schwessinger B."/>
            <person name="Raley C."/>
            <person name="Palmer J.M."/>
            <person name="Garnica D."/>
            <person name="Upadhyaya N."/>
            <person name="Rathjen J."/>
            <person name="Taylor J.M."/>
            <person name="Park R.F."/>
            <person name="Dodds P.N."/>
            <person name="Hirsch C.D."/>
            <person name="Kianian S.F."/>
            <person name="Figueroa M."/>
        </authorList>
    </citation>
    <scope>NUCLEOTIDE SEQUENCE [LARGE SCALE GENOMIC DNA]</scope>
    <source>
        <strain evidence="3">12NC29</strain>
    </source>
</reference>
<keyword evidence="4" id="KW-1185">Reference proteome</keyword>
<gene>
    <name evidence="3" type="ORF">PCANC_04977</name>
</gene>
<proteinExistence type="predicted"/>
<evidence type="ECO:0000313" key="4">
    <source>
        <dbReference type="Proteomes" id="UP000235388"/>
    </source>
</evidence>
<dbReference type="EMBL" id="PGCJ01000783">
    <property type="protein sequence ID" value="PLW21454.1"/>
    <property type="molecule type" value="Genomic_DNA"/>
</dbReference>
<feature type="domain" description="Velvet" evidence="2">
    <location>
        <begin position="12"/>
        <end position="188"/>
    </location>
</feature>
<evidence type="ECO:0000313" key="3">
    <source>
        <dbReference type="EMBL" id="PLW21454.1"/>
    </source>
</evidence>
<evidence type="ECO:0000259" key="2">
    <source>
        <dbReference type="PROSITE" id="PS51821"/>
    </source>
</evidence>
<organism evidence="3 4">
    <name type="scientific">Puccinia coronata f. sp. avenae</name>
    <dbReference type="NCBI Taxonomy" id="200324"/>
    <lineage>
        <taxon>Eukaryota</taxon>
        <taxon>Fungi</taxon>
        <taxon>Dikarya</taxon>
        <taxon>Basidiomycota</taxon>
        <taxon>Pucciniomycotina</taxon>
        <taxon>Pucciniomycetes</taxon>
        <taxon>Pucciniales</taxon>
        <taxon>Pucciniaceae</taxon>
        <taxon>Puccinia</taxon>
    </lineage>
</organism>
<dbReference type="Gene3D" id="2.60.40.3960">
    <property type="entry name" value="Velvet domain"/>
    <property type="match status" value="1"/>
</dbReference>
<dbReference type="InterPro" id="IPR037525">
    <property type="entry name" value="Velvet_dom"/>
</dbReference>
<dbReference type="InterPro" id="IPR038491">
    <property type="entry name" value="Velvet_dom_sf"/>
</dbReference>
<protein>
    <recommendedName>
        <fullName evidence="2">Velvet domain-containing protein</fullName>
    </recommendedName>
</protein>
<dbReference type="Proteomes" id="UP000235388">
    <property type="component" value="Unassembled WGS sequence"/>
</dbReference>
<dbReference type="AlphaFoldDB" id="A0A2N5T7H2"/>
<feature type="compositionally biased region" description="Basic and acidic residues" evidence="1">
    <location>
        <begin position="200"/>
        <end position="210"/>
    </location>
</feature>
<dbReference type="PROSITE" id="PS51821">
    <property type="entry name" value="VELVET"/>
    <property type="match status" value="1"/>
</dbReference>
<evidence type="ECO:0000256" key="1">
    <source>
        <dbReference type="SAM" id="MobiDB-lite"/>
    </source>
</evidence>